<dbReference type="FunFam" id="3.30.1370.30:FF:000002">
    <property type="entry name" value="30S ribosomal protein S8"/>
    <property type="match status" value="1"/>
</dbReference>
<dbReference type="AlphaFoldDB" id="A0A0G0DWY3"/>
<dbReference type="InterPro" id="IPR000630">
    <property type="entry name" value="Ribosomal_uS8"/>
</dbReference>
<dbReference type="PANTHER" id="PTHR11758">
    <property type="entry name" value="40S RIBOSOMAL PROTEIN S15A"/>
    <property type="match status" value="1"/>
</dbReference>
<comment type="similarity">
    <text evidence="1 7">Belongs to the universal ribosomal protein uS8 family.</text>
</comment>
<dbReference type="GO" id="GO:0005737">
    <property type="term" value="C:cytoplasm"/>
    <property type="evidence" value="ECO:0007669"/>
    <property type="project" value="UniProtKB-ARBA"/>
</dbReference>
<keyword evidence="4 7" id="KW-0689">Ribosomal protein</keyword>
<comment type="function">
    <text evidence="7">One of the primary rRNA binding proteins, it binds directly to 16S rRNA central domain where it helps coordinate assembly of the platform of the 30S subunit.</text>
</comment>
<dbReference type="EMBL" id="LBPO01000001">
    <property type="protein sequence ID" value="KKP59642.1"/>
    <property type="molecule type" value="Genomic_DNA"/>
</dbReference>
<keyword evidence="2 7" id="KW-0699">rRNA-binding</keyword>
<keyword evidence="5 7" id="KW-0687">Ribonucleoprotein</keyword>
<evidence type="ECO:0000256" key="6">
    <source>
        <dbReference type="ARBA" id="ARBA00035258"/>
    </source>
</evidence>
<dbReference type="Gene3D" id="3.30.1490.10">
    <property type="match status" value="1"/>
</dbReference>
<sequence length="129" mass="14159">MMTDPIADMLTRIRNAYLVHKKEVVLSSSKIKQAIAEILVREGYLAKVEKKEDKHPYLVLTLKYAGSEPAASHLKRVSKPGGRVYVRANEIGTVLNGFGVYIISTPQGVKTGQEAISAKLGGEVLCEIY</sequence>
<protein>
    <recommendedName>
        <fullName evidence="6 7">Small ribosomal subunit protein uS8</fullName>
    </recommendedName>
</protein>
<evidence type="ECO:0000313" key="8">
    <source>
        <dbReference type="EMBL" id="KKP59642.1"/>
    </source>
</evidence>
<evidence type="ECO:0000256" key="4">
    <source>
        <dbReference type="ARBA" id="ARBA00022980"/>
    </source>
</evidence>
<dbReference type="HAMAP" id="MF_01302_B">
    <property type="entry name" value="Ribosomal_uS8_B"/>
    <property type="match status" value="1"/>
</dbReference>
<organism evidence="8 9">
    <name type="scientific">Candidatus Magasanikbacteria bacterium GW2011_GWC2_34_16</name>
    <dbReference type="NCBI Taxonomy" id="1619045"/>
    <lineage>
        <taxon>Bacteria</taxon>
        <taxon>Candidatus Magasanikiibacteriota</taxon>
    </lineage>
</organism>
<dbReference type="NCBIfam" id="NF001109">
    <property type="entry name" value="PRK00136.1"/>
    <property type="match status" value="1"/>
</dbReference>
<reference evidence="8 9" key="1">
    <citation type="journal article" date="2015" name="Nature">
        <title>rRNA introns, odd ribosomes, and small enigmatic genomes across a large radiation of phyla.</title>
        <authorList>
            <person name="Brown C.T."/>
            <person name="Hug L.A."/>
            <person name="Thomas B.C."/>
            <person name="Sharon I."/>
            <person name="Castelle C.J."/>
            <person name="Singh A."/>
            <person name="Wilkins M.J."/>
            <person name="Williams K.H."/>
            <person name="Banfield J.F."/>
        </authorList>
    </citation>
    <scope>NUCLEOTIDE SEQUENCE [LARGE SCALE GENOMIC DNA]</scope>
</reference>
<dbReference type="PATRIC" id="fig|1619045.3.peg.148"/>
<evidence type="ECO:0000256" key="7">
    <source>
        <dbReference type="HAMAP-Rule" id="MF_01302"/>
    </source>
</evidence>
<dbReference type="GO" id="GO:1990904">
    <property type="term" value="C:ribonucleoprotein complex"/>
    <property type="evidence" value="ECO:0007669"/>
    <property type="project" value="UniProtKB-KW"/>
</dbReference>
<gene>
    <name evidence="7" type="primary">rpsH</name>
    <name evidence="8" type="ORF">UR53_C0001G0142</name>
</gene>
<dbReference type="SUPFAM" id="SSF56047">
    <property type="entry name" value="Ribosomal protein S8"/>
    <property type="match status" value="1"/>
</dbReference>
<accession>A0A0G0DWY3</accession>
<proteinExistence type="inferred from homology"/>
<evidence type="ECO:0000256" key="3">
    <source>
        <dbReference type="ARBA" id="ARBA00022884"/>
    </source>
</evidence>
<name>A0A0G0DWY3_9BACT</name>
<evidence type="ECO:0000313" key="9">
    <source>
        <dbReference type="Proteomes" id="UP000034927"/>
    </source>
</evidence>
<dbReference type="Gene3D" id="3.30.1370.30">
    <property type="match status" value="1"/>
</dbReference>
<comment type="caution">
    <text evidence="8">The sequence shown here is derived from an EMBL/GenBank/DDBJ whole genome shotgun (WGS) entry which is preliminary data.</text>
</comment>
<comment type="subunit">
    <text evidence="7">Part of the 30S ribosomal subunit. Contacts proteins S5 and S12.</text>
</comment>
<dbReference type="GO" id="GO:0019843">
    <property type="term" value="F:rRNA binding"/>
    <property type="evidence" value="ECO:0007669"/>
    <property type="project" value="UniProtKB-UniRule"/>
</dbReference>
<evidence type="ECO:0000256" key="2">
    <source>
        <dbReference type="ARBA" id="ARBA00022730"/>
    </source>
</evidence>
<dbReference type="FunFam" id="3.30.1490.10:FF:000001">
    <property type="entry name" value="30S ribosomal protein S8"/>
    <property type="match status" value="1"/>
</dbReference>
<dbReference type="Pfam" id="PF00410">
    <property type="entry name" value="Ribosomal_S8"/>
    <property type="match status" value="1"/>
</dbReference>
<dbReference type="InterPro" id="IPR035987">
    <property type="entry name" value="Ribosomal_uS8_sf"/>
</dbReference>
<dbReference type="GO" id="GO:0005840">
    <property type="term" value="C:ribosome"/>
    <property type="evidence" value="ECO:0007669"/>
    <property type="project" value="UniProtKB-KW"/>
</dbReference>
<dbReference type="GO" id="GO:0006412">
    <property type="term" value="P:translation"/>
    <property type="evidence" value="ECO:0007669"/>
    <property type="project" value="UniProtKB-UniRule"/>
</dbReference>
<evidence type="ECO:0000256" key="1">
    <source>
        <dbReference type="ARBA" id="ARBA00006471"/>
    </source>
</evidence>
<dbReference type="Proteomes" id="UP000034927">
    <property type="component" value="Unassembled WGS sequence"/>
</dbReference>
<dbReference type="GO" id="GO:0003735">
    <property type="term" value="F:structural constituent of ribosome"/>
    <property type="evidence" value="ECO:0007669"/>
    <property type="project" value="InterPro"/>
</dbReference>
<evidence type="ECO:0000256" key="5">
    <source>
        <dbReference type="ARBA" id="ARBA00023274"/>
    </source>
</evidence>
<keyword evidence="3 7" id="KW-0694">RNA-binding</keyword>